<gene>
    <name evidence="2" type="ORF">CPB83DRAFT_855224</name>
</gene>
<feature type="transmembrane region" description="Helical" evidence="1">
    <location>
        <begin position="20"/>
        <end position="42"/>
    </location>
</feature>
<keyword evidence="1" id="KW-0472">Membrane</keyword>
<organism evidence="2 3">
    <name type="scientific">Crepidotus variabilis</name>
    <dbReference type="NCBI Taxonomy" id="179855"/>
    <lineage>
        <taxon>Eukaryota</taxon>
        <taxon>Fungi</taxon>
        <taxon>Dikarya</taxon>
        <taxon>Basidiomycota</taxon>
        <taxon>Agaricomycotina</taxon>
        <taxon>Agaricomycetes</taxon>
        <taxon>Agaricomycetidae</taxon>
        <taxon>Agaricales</taxon>
        <taxon>Agaricineae</taxon>
        <taxon>Crepidotaceae</taxon>
        <taxon>Crepidotus</taxon>
    </lineage>
</organism>
<protein>
    <submittedName>
        <fullName evidence="2">Uncharacterized protein</fullName>
    </submittedName>
</protein>
<dbReference type="Proteomes" id="UP000807306">
    <property type="component" value="Unassembled WGS sequence"/>
</dbReference>
<evidence type="ECO:0000313" key="2">
    <source>
        <dbReference type="EMBL" id="KAF9528039.1"/>
    </source>
</evidence>
<dbReference type="AlphaFoldDB" id="A0A9P6EFY8"/>
<dbReference type="EMBL" id="MU157856">
    <property type="protein sequence ID" value="KAF9528039.1"/>
    <property type="molecule type" value="Genomic_DNA"/>
</dbReference>
<sequence length="63" mass="7583">MALQPIRYYLKMHPRPVPQLSWKVCLYFLYFFFTLRICTLIVGSCREGRRLAADQQTRRSTLE</sequence>
<reference evidence="2" key="1">
    <citation type="submission" date="2020-11" db="EMBL/GenBank/DDBJ databases">
        <authorList>
            <consortium name="DOE Joint Genome Institute"/>
            <person name="Ahrendt S."/>
            <person name="Riley R."/>
            <person name="Andreopoulos W."/>
            <person name="Labutti K."/>
            <person name="Pangilinan J."/>
            <person name="Ruiz-Duenas F.J."/>
            <person name="Barrasa J.M."/>
            <person name="Sanchez-Garcia M."/>
            <person name="Camarero S."/>
            <person name="Miyauchi S."/>
            <person name="Serrano A."/>
            <person name="Linde D."/>
            <person name="Babiker R."/>
            <person name="Drula E."/>
            <person name="Ayuso-Fernandez I."/>
            <person name="Pacheco R."/>
            <person name="Padilla G."/>
            <person name="Ferreira P."/>
            <person name="Barriuso J."/>
            <person name="Kellner H."/>
            <person name="Castanera R."/>
            <person name="Alfaro M."/>
            <person name="Ramirez L."/>
            <person name="Pisabarro A.G."/>
            <person name="Kuo A."/>
            <person name="Tritt A."/>
            <person name="Lipzen A."/>
            <person name="He G."/>
            <person name="Yan M."/>
            <person name="Ng V."/>
            <person name="Cullen D."/>
            <person name="Martin F."/>
            <person name="Rosso M.-N."/>
            <person name="Henrissat B."/>
            <person name="Hibbett D."/>
            <person name="Martinez A.T."/>
            <person name="Grigoriev I.V."/>
        </authorList>
    </citation>
    <scope>NUCLEOTIDE SEQUENCE</scope>
    <source>
        <strain evidence="2">CBS 506.95</strain>
    </source>
</reference>
<accession>A0A9P6EFY8</accession>
<comment type="caution">
    <text evidence="2">The sequence shown here is derived from an EMBL/GenBank/DDBJ whole genome shotgun (WGS) entry which is preliminary data.</text>
</comment>
<name>A0A9P6EFY8_9AGAR</name>
<evidence type="ECO:0000313" key="3">
    <source>
        <dbReference type="Proteomes" id="UP000807306"/>
    </source>
</evidence>
<proteinExistence type="predicted"/>
<evidence type="ECO:0000256" key="1">
    <source>
        <dbReference type="SAM" id="Phobius"/>
    </source>
</evidence>
<keyword evidence="3" id="KW-1185">Reference proteome</keyword>
<keyword evidence="1" id="KW-1133">Transmembrane helix</keyword>
<keyword evidence="1" id="KW-0812">Transmembrane</keyword>